<evidence type="ECO:0000256" key="8">
    <source>
        <dbReference type="SAM" id="MobiDB-lite"/>
    </source>
</evidence>
<keyword evidence="6 9" id="KW-0472">Membrane</keyword>
<dbReference type="RefSeq" id="XP_033689611.1">
    <property type="nucleotide sequence ID" value="XM_033819830.1"/>
</dbReference>
<proteinExistence type="inferred from homology"/>
<dbReference type="InterPro" id="IPR005828">
    <property type="entry name" value="MFS_sugar_transport-like"/>
</dbReference>
<dbReference type="PROSITE" id="PS00216">
    <property type="entry name" value="SUGAR_TRANSPORT_1"/>
    <property type="match status" value="2"/>
</dbReference>
<feature type="compositionally biased region" description="Basic and acidic residues" evidence="8">
    <location>
        <begin position="534"/>
        <end position="555"/>
    </location>
</feature>
<feature type="domain" description="Major facilitator superfamily (MFS) profile" evidence="10">
    <location>
        <begin position="39"/>
        <end position="495"/>
    </location>
</feature>
<keyword evidence="12" id="KW-1185">Reference proteome</keyword>
<dbReference type="Proteomes" id="UP000800094">
    <property type="component" value="Unassembled WGS sequence"/>
</dbReference>
<dbReference type="GO" id="GO:0005351">
    <property type="term" value="F:carbohydrate:proton symporter activity"/>
    <property type="evidence" value="ECO:0007669"/>
    <property type="project" value="TreeGrafter"/>
</dbReference>
<evidence type="ECO:0000259" key="10">
    <source>
        <dbReference type="PROSITE" id="PS50850"/>
    </source>
</evidence>
<dbReference type="Gene3D" id="1.20.1250.20">
    <property type="entry name" value="MFS general substrate transporter like domains"/>
    <property type="match status" value="1"/>
</dbReference>
<organism evidence="11 12">
    <name type="scientific">Trematosphaeria pertusa</name>
    <dbReference type="NCBI Taxonomy" id="390896"/>
    <lineage>
        <taxon>Eukaryota</taxon>
        <taxon>Fungi</taxon>
        <taxon>Dikarya</taxon>
        <taxon>Ascomycota</taxon>
        <taxon>Pezizomycotina</taxon>
        <taxon>Dothideomycetes</taxon>
        <taxon>Pleosporomycetidae</taxon>
        <taxon>Pleosporales</taxon>
        <taxon>Massarineae</taxon>
        <taxon>Trematosphaeriaceae</taxon>
        <taxon>Trematosphaeria</taxon>
    </lineage>
</organism>
<feature type="transmembrane region" description="Helical" evidence="9">
    <location>
        <begin position="400"/>
        <end position="426"/>
    </location>
</feature>
<feature type="transmembrane region" description="Helical" evidence="9">
    <location>
        <begin position="438"/>
        <end position="458"/>
    </location>
</feature>
<sequence>MDYSNEPAGPGARFLYKIVKNDAMKQDPPQIYGWRSFMMACSACFGGMLFGFDIGTIGGVLTLPAFMDKYGLTQLDKVGQANLSANIASTLQGGCFVGCFVASWIAERWGRKTSLIFNGLVTIVGCVIQSCSFGSLASMYVGRLVAGLGVGGASMVVPLYISENAPRAIRGGLTGIYQLFIAAGTMLAFWVNYGAILHIHGAAVYIVPLALQALPAVLLVGCMMLNKESPRWLAKADRWEQATTVLARQRNLSPTHPYVQGELKDISDQLEHERMLIGGSTTKDLLREMFTIPGNRKRALISIGLMICQQMTGTNAINYYAPQIFKNLGLQGDETKLFATGIYGVVKMTTCAAFLLFAADSLGRRRSLLWTSIAQGSAMLYIGLYVRISPPVDGAAVPPAGYFALVCIFLFAGFFQFGWGPVCWIYVSEIPTARLRSLNVAIAAATQWLFNFVVARATPNMMATVGSHGYGAFIIYSCFCYSMFFFVWFLIPETKGLSLEKMDDLFGVTELVKHLEEDREAHAHAASTTTEIGLDGKEVKEERREVAPEEKTGHA</sequence>
<dbReference type="PROSITE" id="PS00217">
    <property type="entry name" value="SUGAR_TRANSPORT_2"/>
    <property type="match status" value="1"/>
</dbReference>
<dbReference type="PROSITE" id="PS50850">
    <property type="entry name" value="MFS"/>
    <property type="match status" value="1"/>
</dbReference>
<keyword evidence="5 9" id="KW-1133">Transmembrane helix</keyword>
<accession>A0A6A6IX46</accession>
<evidence type="ECO:0000256" key="6">
    <source>
        <dbReference type="ARBA" id="ARBA00023136"/>
    </source>
</evidence>
<dbReference type="GeneID" id="54573160"/>
<keyword evidence="4 9" id="KW-0812">Transmembrane</keyword>
<feature type="transmembrane region" description="Helical" evidence="9">
    <location>
        <begin position="43"/>
        <end position="67"/>
    </location>
</feature>
<evidence type="ECO:0000313" key="11">
    <source>
        <dbReference type="EMBL" id="KAF2254607.1"/>
    </source>
</evidence>
<dbReference type="PANTHER" id="PTHR48022">
    <property type="entry name" value="PLASTIDIC GLUCOSE TRANSPORTER 4"/>
    <property type="match status" value="1"/>
</dbReference>
<dbReference type="PRINTS" id="PR00171">
    <property type="entry name" value="SUGRTRNSPORT"/>
</dbReference>
<feature type="transmembrane region" description="Helical" evidence="9">
    <location>
        <begin position="470"/>
        <end position="491"/>
    </location>
</feature>
<dbReference type="InterPro" id="IPR050360">
    <property type="entry name" value="MFS_Sugar_Transporters"/>
</dbReference>
<feature type="transmembrane region" description="Helical" evidence="9">
    <location>
        <begin position="141"/>
        <end position="161"/>
    </location>
</feature>
<dbReference type="Pfam" id="PF00083">
    <property type="entry name" value="Sugar_tr"/>
    <property type="match status" value="1"/>
</dbReference>
<evidence type="ECO:0000256" key="7">
    <source>
        <dbReference type="RuleBase" id="RU003346"/>
    </source>
</evidence>
<dbReference type="AlphaFoldDB" id="A0A6A6IX46"/>
<comment type="subcellular location">
    <subcellularLocation>
        <location evidence="1">Membrane</location>
        <topology evidence="1">Multi-pass membrane protein</topology>
    </subcellularLocation>
</comment>
<evidence type="ECO:0000256" key="3">
    <source>
        <dbReference type="ARBA" id="ARBA00022448"/>
    </source>
</evidence>
<dbReference type="InterPro" id="IPR003663">
    <property type="entry name" value="Sugar/inositol_transpt"/>
</dbReference>
<feature type="region of interest" description="Disordered" evidence="8">
    <location>
        <begin position="519"/>
        <end position="555"/>
    </location>
</feature>
<dbReference type="EMBL" id="ML987190">
    <property type="protein sequence ID" value="KAF2254607.1"/>
    <property type="molecule type" value="Genomic_DNA"/>
</dbReference>
<feature type="transmembrane region" description="Helical" evidence="9">
    <location>
        <begin position="202"/>
        <end position="225"/>
    </location>
</feature>
<dbReference type="FunFam" id="1.20.1250.20:FF:000026">
    <property type="entry name" value="MFS quinate transporter QutD"/>
    <property type="match status" value="1"/>
</dbReference>
<name>A0A6A6IX46_9PLEO</name>
<comment type="similarity">
    <text evidence="2 7">Belongs to the major facilitator superfamily. Sugar transporter (TC 2.A.1.1) family.</text>
</comment>
<evidence type="ECO:0000256" key="1">
    <source>
        <dbReference type="ARBA" id="ARBA00004141"/>
    </source>
</evidence>
<dbReference type="InterPro" id="IPR036259">
    <property type="entry name" value="MFS_trans_sf"/>
</dbReference>
<dbReference type="SUPFAM" id="SSF103473">
    <property type="entry name" value="MFS general substrate transporter"/>
    <property type="match status" value="1"/>
</dbReference>
<evidence type="ECO:0000313" key="12">
    <source>
        <dbReference type="Proteomes" id="UP000800094"/>
    </source>
</evidence>
<dbReference type="PANTHER" id="PTHR48022:SF21">
    <property type="entry name" value="QUINATE TRANSPORTER, PUTATIVE (AFU_ORTHOLOGUE AFUA_6G06960)-RELATED"/>
    <property type="match status" value="1"/>
</dbReference>
<feature type="transmembrane region" description="Helical" evidence="9">
    <location>
        <begin position="87"/>
        <end position="106"/>
    </location>
</feature>
<dbReference type="NCBIfam" id="TIGR00879">
    <property type="entry name" value="SP"/>
    <property type="match status" value="1"/>
</dbReference>
<dbReference type="GO" id="GO:0016020">
    <property type="term" value="C:membrane"/>
    <property type="evidence" value="ECO:0007669"/>
    <property type="project" value="UniProtKB-SubCell"/>
</dbReference>
<dbReference type="OrthoDB" id="508119at2759"/>
<reference evidence="11" key="1">
    <citation type="journal article" date="2020" name="Stud. Mycol.">
        <title>101 Dothideomycetes genomes: a test case for predicting lifestyles and emergence of pathogens.</title>
        <authorList>
            <person name="Haridas S."/>
            <person name="Albert R."/>
            <person name="Binder M."/>
            <person name="Bloem J."/>
            <person name="Labutti K."/>
            <person name="Salamov A."/>
            <person name="Andreopoulos B."/>
            <person name="Baker S."/>
            <person name="Barry K."/>
            <person name="Bills G."/>
            <person name="Bluhm B."/>
            <person name="Cannon C."/>
            <person name="Castanera R."/>
            <person name="Culley D."/>
            <person name="Daum C."/>
            <person name="Ezra D."/>
            <person name="Gonzalez J."/>
            <person name="Henrissat B."/>
            <person name="Kuo A."/>
            <person name="Liang C."/>
            <person name="Lipzen A."/>
            <person name="Lutzoni F."/>
            <person name="Magnuson J."/>
            <person name="Mondo S."/>
            <person name="Nolan M."/>
            <person name="Ohm R."/>
            <person name="Pangilinan J."/>
            <person name="Park H.-J."/>
            <person name="Ramirez L."/>
            <person name="Alfaro M."/>
            <person name="Sun H."/>
            <person name="Tritt A."/>
            <person name="Yoshinaga Y."/>
            <person name="Zwiers L.-H."/>
            <person name="Turgeon B."/>
            <person name="Goodwin S."/>
            <person name="Spatafora J."/>
            <person name="Crous P."/>
            <person name="Grigoriev I."/>
        </authorList>
    </citation>
    <scope>NUCLEOTIDE SEQUENCE</scope>
    <source>
        <strain evidence="11">CBS 122368</strain>
    </source>
</reference>
<protein>
    <submittedName>
        <fullName evidence="11">General substrate transporter</fullName>
    </submittedName>
</protein>
<feature type="transmembrane region" description="Helical" evidence="9">
    <location>
        <begin position="341"/>
        <end position="359"/>
    </location>
</feature>
<dbReference type="InterPro" id="IPR020846">
    <property type="entry name" value="MFS_dom"/>
</dbReference>
<feature type="transmembrane region" description="Helical" evidence="9">
    <location>
        <begin position="115"/>
        <end position="135"/>
    </location>
</feature>
<feature type="transmembrane region" description="Helical" evidence="9">
    <location>
        <begin position="299"/>
        <end position="321"/>
    </location>
</feature>
<feature type="transmembrane region" description="Helical" evidence="9">
    <location>
        <begin position="368"/>
        <end position="388"/>
    </location>
</feature>
<evidence type="ECO:0000256" key="4">
    <source>
        <dbReference type="ARBA" id="ARBA00022692"/>
    </source>
</evidence>
<evidence type="ECO:0000256" key="9">
    <source>
        <dbReference type="SAM" id="Phobius"/>
    </source>
</evidence>
<evidence type="ECO:0000256" key="2">
    <source>
        <dbReference type="ARBA" id="ARBA00010992"/>
    </source>
</evidence>
<evidence type="ECO:0000256" key="5">
    <source>
        <dbReference type="ARBA" id="ARBA00022989"/>
    </source>
</evidence>
<keyword evidence="3 7" id="KW-0813">Transport</keyword>
<dbReference type="InterPro" id="IPR005829">
    <property type="entry name" value="Sugar_transporter_CS"/>
</dbReference>
<feature type="transmembrane region" description="Helical" evidence="9">
    <location>
        <begin position="173"/>
        <end position="196"/>
    </location>
</feature>
<gene>
    <name evidence="11" type="ORF">BU26DRAFT_141845</name>
</gene>